<keyword evidence="3" id="KW-0269">Exonuclease</keyword>
<evidence type="ECO:0000313" key="5">
    <source>
        <dbReference type="EMBL" id="BCK82676.1"/>
    </source>
</evidence>
<accession>A0A810QAF7</accession>
<feature type="domain" description="Exonuclease" evidence="4">
    <location>
        <begin position="5"/>
        <end position="187"/>
    </location>
</feature>
<organism evidence="5 6">
    <name type="scientific">Vescimonas coprocola</name>
    <dbReference type="NCBI Taxonomy" id="2714355"/>
    <lineage>
        <taxon>Bacteria</taxon>
        <taxon>Bacillati</taxon>
        <taxon>Bacillota</taxon>
        <taxon>Clostridia</taxon>
        <taxon>Eubacteriales</taxon>
        <taxon>Oscillospiraceae</taxon>
        <taxon>Vescimonas</taxon>
    </lineage>
</organism>
<dbReference type="Gene3D" id="3.30.420.10">
    <property type="entry name" value="Ribonuclease H-like superfamily/Ribonuclease H"/>
    <property type="match status" value="1"/>
</dbReference>
<dbReference type="GO" id="GO:0003676">
    <property type="term" value="F:nucleic acid binding"/>
    <property type="evidence" value="ECO:0007669"/>
    <property type="project" value="InterPro"/>
</dbReference>
<gene>
    <name evidence="5" type="ORF">MM50RIKEN_24390</name>
</gene>
<dbReference type="Proteomes" id="UP000681035">
    <property type="component" value="Chromosome"/>
</dbReference>
<dbReference type="InterPro" id="IPR013520">
    <property type="entry name" value="Ribonucl_H"/>
</dbReference>
<dbReference type="InterPro" id="IPR047201">
    <property type="entry name" value="ERI-1_3'hExo-like"/>
</dbReference>
<dbReference type="AlphaFoldDB" id="A0A810QAF7"/>
<keyword evidence="2" id="KW-0378">Hydrolase</keyword>
<evidence type="ECO:0000313" key="6">
    <source>
        <dbReference type="Proteomes" id="UP000681035"/>
    </source>
</evidence>
<dbReference type="CDD" id="cd06133">
    <property type="entry name" value="ERI-1_3'hExo_like"/>
    <property type="match status" value="1"/>
</dbReference>
<dbReference type="SUPFAM" id="SSF53098">
    <property type="entry name" value="Ribonuclease H-like"/>
    <property type="match status" value="1"/>
</dbReference>
<dbReference type="Pfam" id="PF00929">
    <property type="entry name" value="RNase_T"/>
    <property type="match status" value="1"/>
</dbReference>
<dbReference type="PANTHER" id="PTHR23044">
    <property type="entry name" value="3'-5' EXONUCLEASE ERI1-RELATED"/>
    <property type="match status" value="1"/>
</dbReference>
<protein>
    <recommendedName>
        <fullName evidence="4">Exonuclease domain-containing protein</fullName>
    </recommendedName>
</protein>
<dbReference type="InterPro" id="IPR051274">
    <property type="entry name" value="3-5_Exoribonuclease"/>
</dbReference>
<proteinExistence type="predicted"/>
<dbReference type="InterPro" id="IPR036397">
    <property type="entry name" value="RNaseH_sf"/>
</dbReference>
<dbReference type="InterPro" id="IPR012337">
    <property type="entry name" value="RNaseH-like_sf"/>
</dbReference>
<name>A0A810QAF7_9FIRM</name>
<dbReference type="KEGG" id="vcop:MM50RIKEN_24390"/>
<evidence type="ECO:0000256" key="2">
    <source>
        <dbReference type="ARBA" id="ARBA00022801"/>
    </source>
</evidence>
<dbReference type="EMBL" id="AP023418">
    <property type="protein sequence ID" value="BCK82676.1"/>
    <property type="molecule type" value="Genomic_DNA"/>
</dbReference>
<sequence length="296" mass="34091">MEEFSYIVLDLEWNQPMSGQETITRPFRFDSEIIEIGALKLNSRFEEMSEFKSFVRPVFYPSMNGHVVQLTKIRPQELEKAPDFPAAYAAFRDWCGEDCCLCTWGPDDLPVLMDNLLMHGLDAALPDGYDLQRIFGHEIMRDDRQCSLERAMELLRLKPDRAHDALNDARNTVRVCGSMDLERCMEEYCLRYIDYGPDRLAGRVGGLPYPDLPAAQADPQLTVLTCPYCGQPLTLGEWTRKDGNTTLAYARCNEGDEYLAVCRYGRTPEGIRMGRMVYEMSDDLWDVYQRCVERQV</sequence>
<reference evidence="5" key="1">
    <citation type="submission" date="2020-09" db="EMBL/GenBank/DDBJ databases">
        <title>New species isolated from human feces.</title>
        <authorList>
            <person name="Kitahara M."/>
            <person name="Shigeno Y."/>
            <person name="Shime M."/>
            <person name="Matsumoto Y."/>
            <person name="Nakamura S."/>
            <person name="Motooka D."/>
            <person name="Fukuoka S."/>
            <person name="Nishikawa H."/>
            <person name="Benno Y."/>
        </authorList>
    </citation>
    <scope>NUCLEOTIDE SEQUENCE</scope>
    <source>
        <strain evidence="5">MM50</strain>
    </source>
</reference>
<dbReference type="SMART" id="SM00479">
    <property type="entry name" value="EXOIII"/>
    <property type="match status" value="1"/>
</dbReference>
<evidence type="ECO:0000256" key="1">
    <source>
        <dbReference type="ARBA" id="ARBA00022722"/>
    </source>
</evidence>
<evidence type="ECO:0000259" key="4">
    <source>
        <dbReference type="SMART" id="SM00479"/>
    </source>
</evidence>
<keyword evidence="1" id="KW-0540">Nuclease</keyword>
<dbReference type="GO" id="GO:0000175">
    <property type="term" value="F:3'-5'-RNA exonuclease activity"/>
    <property type="evidence" value="ECO:0007669"/>
    <property type="project" value="InterPro"/>
</dbReference>
<keyword evidence="6" id="KW-1185">Reference proteome</keyword>
<evidence type="ECO:0000256" key="3">
    <source>
        <dbReference type="ARBA" id="ARBA00022839"/>
    </source>
</evidence>
<dbReference type="PANTHER" id="PTHR23044:SF61">
    <property type="entry name" value="3'-5' EXORIBONUCLEASE 1-RELATED"/>
    <property type="match status" value="1"/>
</dbReference>
<dbReference type="RefSeq" id="WP_213541221.1">
    <property type="nucleotide sequence ID" value="NZ_AP023418.1"/>
</dbReference>